<keyword evidence="3" id="KW-1185">Reference proteome</keyword>
<feature type="transmembrane region" description="Helical" evidence="1">
    <location>
        <begin position="20"/>
        <end position="43"/>
    </location>
</feature>
<dbReference type="RefSeq" id="WP_169641058.1">
    <property type="nucleotide sequence ID" value="NZ_CP048788.1"/>
</dbReference>
<evidence type="ECO:0000256" key="1">
    <source>
        <dbReference type="SAM" id="Phobius"/>
    </source>
</evidence>
<keyword evidence="1" id="KW-1133">Transmembrane helix</keyword>
<evidence type="ECO:0000313" key="2">
    <source>
        <dbReference type="EMBL" id="QJF51840.1"/>
    </source>
</evidence>
<proteinExistence type="predicted"/>
<sequence length="45" mass="4733">MSSYRNRTSELSTTADKALLLVGAVLAAAAFLTGYGVLLHTFMNG</sequence>
<reference evidence="2 3" key="1">
    <citation type="submission" date="2020-02" db="EMBL/GenBank/DDBJ databases">
        <title>Genome sequence of Roseobacter ponti.</title>
        <authorList>
            <person name="Hollensteiner J."/>
            <person name="Schneider D."/>
            <person name="Poehlein A."/>
            <person name="Daniel R."/>
        </authorList>
    </citation>
    <scope>NUCLEOTIDE SEQUENCE [LARGE SCALE GENOMIC DNA]</scope>
    <source>
        <strain evidence="2 3">DSM 106830</strain>
    </source>
</reference>
<protein>
    <submittedName>
        <fullName evidence="2">Uncharacterized protein</fullName>
    </submittedName>
</protein>
<name>A0A858SU54_9RHOB</name>
<gene>
    <name evidence="2" type="ORF">G3256_12035</name>
</gene>
<dbReference type="EMBL" id="CP048788">
    <property type="protein sequence ID" value="QJF51840.1"/>
    <property type="molecule type" value="Genomic_DNA"/>
</dbReference>
<keyword evidence="1" id="KW-0472">Membrane</keyword>
<keyword evidence="1" id="KW-0812">Transmembrane</keyword>
<accession>A0A858SU54</accession>
<dbReference type="AlphaFoldDB" id="A0A858SU54"/>
<evidence type="ECO:0000313" key="3">
    <source>
        <dbReference type="Proteomes" id="UP000503308"/>
    </source>
</evidence>
<dbReference type="KEGG" id="rpon:G3256_12035"/>
<dbReference type="Proteomes" id="UP000503308">
    <property type="component" value="Chromosome"/>
</dbReference>
<organism evidence="2 3">
    <name type="scientific">Roseobacter ponti</name>
    <dbReference type="NCBI Taxonomy" id="1891787"/>
    <lineage>
        <taxon>Bacteria</taxon>
        <taxon>Pseudomonadati</taxon>
        <taxon>Pseudomonadota</taxon>
        <taxon>Alphaproteobacteria</taxon>
        <taxon>Rhodobacterales</taxon>
        <taxon>Roseobacteraceae</taxon>
        <taxon>Roseobacter</taxon>
    </lineage>
</organism>